<evidence type="ECO:0000313" key="3">
    <source>
        <dbReference type="Proteomes" id="UP000180166"/>
    </source>
</evidence>
<name>A0ABC8AYD6_9NOCA</name>
<reference evidence="2 3" key="1">
    <citation type="submission" date="2016-10" db="EMBL/GenBank/DDBJ databases">
        <title>Genome sequence of Nocardia seriolae strain EM150506, isolated from Anguila japonica.</title>
        <authorList>
            <person name="Han H.-J."/>
        </authorList>
    </citation>
    <scope>NUCLEOTIDE SEQUENCE [LARGE SCALE GENOMIC DNA]</scope>
    <source>
        <strain evidence="2 3">EM150506</strain>
    </source>
</reference>
<dbReference type="EMBL" id="CP017839">
    <property type="protein sequence ID" value="APA99037.1"/>
    <property type="molecule type" value="Genomic_DNA"/>
</dbReference>
<dbReference type="Gene3D" id="3.40.710.10">
    <property type="entry name" value="DD-peptidase/beta-lactamase superfamily"/>
    <property type="match status" value="1"/>
</dbReference>
<sequence>MVAESDELDRRVRELLHRHAAVGFAVAVVRGGETVWFRGHGVADIGAGVAITEDTVFRIGSLTKTFTAIAVLQLVEQGEVDLDGPARDYLRAYRLVGARPAHRAPTVRQLLTHTAGLPELLTPTRVLAPVLGETVAHGRAIPTLAEFYGGALRLVTEPGTCHTYSNHGFATLGQIVSDVSNQPLARVLRERVFDPLGMDATDLVRSDHVRERLAIGYTLRANGPRPVADRDLVTAGAGAIYSSSRYMGRYAAALLAGGANEHGSVLRPQTVASMFAPQYQPDPRIPGMGLAFFRHTLAGHPTVDHDGLMPGFSSQLMLAPDDGVGILAFTNGVRGGKQWLGTEVSELLRSLLGLAPETIRGDLAHRPHTWGALCGWYEFPGALRDIQKWFITGARVAVHRGGLTLRVISPIPALSRHIPLWPEDEKDPDVFRADLTALGMGVTRVVFTRDPDAAATALHLDAVPLSFHRRVPRPRAAAANRATPHPADH</sequence>
<evidence type="ECO:0000259" key="1">
    <source>
        <dbReference type="Pfam" id="PF00144"/>
    </source>
</evidence>
<keyword evidence="2" id="KW-0378">Hydrolase</keyword>
<dbReference type="RefSeq" id="WP_071344219.1">
    <property type="nucleotide sequence ID" value="NZ_CP017839.1"/>
</dbReference>
<dbReference type="SUPFAM" id="SSF56601">
    <property type="entry name" value="beta-lactamase/transpeptidase-like"/>
    <property type="match status" value="1"/>
</dbReference>
<organism evidence="2 3">
    <name type="scientific">Nocardia seriolae</name>
    <dbReference type="NCBI Taxonomy" id="37332"/>
    <lineage>
        <taxon>Bacteria</taxon>
        <taxon>Bacillati</taxon>
        <taxon>Actinomycetota</taxon>
        <taxon>Actinomycetes</taxon>
        <taxon>Mycobacteriales</taxon>
        <taxon>Nocardiaceae</taxon>
        <taxon>Nocardia</taxon>
    </lineage>
</organism>
<dbReference type="GO" id="GO:0008800">
    <property type="term" value="F:beta-lactamase activity"/>
    <property type="evidence" value="ECO:0007669"/>
    <property type="project" value="UniProtKB-EC"/>
</dbReference>
<protein>
    <submittedName>
        <fullName evidence="2">Beta-lactamase</fullName>
        <ecNumber evidence="2">3.5.2.6</ecNumber>
    </submittedName>
</protein>
<dbReference type="InterPro" id="IPR050491">
    <property type="entry name" value="AmpC-like"/>
</dbReference>
<dbReference type="Proteomes" id="UP000180166">
    <property type="component" value="Chromosome"/>
</dbReference>
<dbReference type="Pfam" id="PF00144">
    <property type="entry name" value="Beta-lactamase"/>
    <property type="match status" value="1"/>
</dbReference>
<dbReference type="InterPro" id="IPR001466">
    <property type="entry name" value="Beta-lactam-related"/>
</dbReference>
<proteinExistence type="predicted"/>
<dbReference type="EC" id="3.5.2.6" evidence="2"/>
<evidence type="ECO:0000313" key="2">
    <source>
        <dbReference type="EMBL" id="APA99037.1"/>
    </source>
</evidence>
<dbReference type="InterPro" id="IPR012338">
    <property type="entry name" value="Beta-lactam/transpept-like"/>
</dbReference>
<accession>A0ABC8AYD6</accession>
<feature type="domain" description="Beta-lactamase-related" evidence="1">
    <location>
        <begin position="8"/>
        <end position="335"/>
    </location>
</feature>
<dbReference type="PANTHER" id="PTHR46825">
    <property type="entry name" value="D-ALANYL-D-ALANINE-CARBOXYPEPTIDASE/ENDOPEPTIDASE AMPH"/>
    <property type="match status" value="1"/>
</dbReference>
<gene>
    <name evidence="2" type="ORF">NS506_04991</name>
</gene>
<dbReference type="KEGG" id="nsr:NS506_04991"/>
<dbReference type="PANTHER" id="PTHR46825:SF9">
    <property type="entry name" value="BETA-LACTAMASE-RELATED DOMAIN-CONTAINING PROTEIN"/>
    <property type="match status" value="1"/>
</dbReference>
<dbReference type="AlphaFoldDB" id="A0ABC8AYD6"/>